<organism evidence="1 2">
    <name type="scientific">Marchantia polymorpha</name>
    <name type="common">Common liverwort</name>
    <name type="synonym">Marchantia aquatica</name>
    <dbReference type="NCBI Taxonomy" id="3197"/>
    <lineage>
        <taxon>Eukaryota</taxon>
        <taxon>Viridiplantae</taxon>
        <taxon>Streptophyta</taxon>
        <taxon>Embryophyta</taxon>
        <taxon>Marchantiophyta</taxon>
        <taxon>Marchantiopsida</taxon>
        <taxon>Marchantiidae</taxon>
        <taxon>Marchantiales</taxon>
        <taxon>Marchantiaceae</taxon>
        <taxon>Marchantia</taxon>
    </lineage>
</organism>
<proteinExistence type="predicted"/>
<reference evidence="2" key="1">
    <citation type="journal article" date="2017" name="Cell">
        <title>Insights into land plant evolution garnered from the Marchantia polymorpha genome.</title>
        <authorList>
            <person name="Bowman J.L."/>
            <person name="Kohchi T."/>
            <person name="Yamato K.T."/>
            <person name="Jenkins J."/>
            <person name="Shu S."/>
            <person name="Ishizaki K."/>
            <person name="Yamaoka S."/>
            <person name="Nishihama R."/>
            <person name="Nakamura Y."/>
            <person name="Berger F."/>
            <person name="Adam C."/>
            <person name="Aki S.S."/>
            <person name="Althoff F."/>
            <person name="Araki T."/>
            <person name="Arteaga-Vazquez M.A."/>
            <person name="Balasubrmanian S."/>
            <person name="Barry K."/>
            <person name="Bauer D."/>
            <person name="Boehm C.R."/>
            <person name="Briginshaw L."/>
            <person name="Caballero-Perez J."/>
            <person name="Catarino B."/>
            <person name="Chen F."/>
            <person name="Chiyoda S."/>
            <person name="Chovatia M."/>
            <person name="Davies K.M."/>
            <person name="Delmans M."/>
            <person name="Demura T."/>
            <person name="Dierschke T."/>
            <person name="Dolan L."/>
            <person name="Dorantes-Acosta A.E."/>
            <person name="Eklund D.M."/>
            <person name="Florent S.N."/>
            <person name="Flores-Sandoval E."/>
            <person name="Fujiyama A."/>
            <person name="Fukuzawa H."/>
            <person name="Galik B."/>
            <person name="Grimanelli D."/>
            <person name="Grimwood J."/>
            <person name="Grossniklaus U."/>
            <person name="Hamada T."/>
            <person name="Haseloff J."/>
            <person name="Hetherington A.J."/>
            <person name="Higo A."/>
            <person name="Hirakawa Y."/>
            <person name="Hundley H.N."/>
            <person name="Ikeda Y."/>
            <person name="Inoue K."/>
            <person name="Inoue S.I."/>
            <person name="Ishida S."/>
            <person name="Jia Q."/>
            <person name="Kakita M."/>
            <person name="Kanazawa T."/>
            <person name="Kawai Y."/>
            <person name="Kawashima T."/>
            <person name="Kennedy M."/>
            <person name="Kinose K."/>
            <person name="Kinoshita T."/>
            <person name="Kohara Y."/>
            <person name="Koide E."/>
            <person name="Komatsu K."/>
            <person name="Kopischke S."/>
            <person name="Kubo M."/>
            <person name="Kyozuka J."/>
            <person name="Lagercrantz U."/>
            <person name="Lin S.S."/>
            <person name="Lindquist E."/>
            <person name="Lipzen A.M."/>
            <person name="Lu C.W."/>
            <person name="De Luna E."/>
            <person name="Martienssen R.A."/>
            <person name="Minamino N."/>
            <person name="Mizutani M."/>
            <person name="Mizutani M."/>
            <person name="Mochizuki N."/>
            <person name="Monte I."/>
            <person name="Mosher R."/>
            <person name="Nagasaki H."/>
            <person name="Nakagami H."/>
            <person name="Naramoto S."/>
            <person name="Nishitani K."/>
            <person name="Ohtani M."/>
            <person name="Okamoto T."/>
            <person name="Okumura M."/>
            <person name="Phillips J."/>
            <person name="Pollak B."/>
            <person name="Reinders A."/>
            <person name="Rovekamp M."/>
            <person name="Sano R."/>
            <person name="Sawa S."/>
            <person name="Schmid M.W."/>
            <person name="Shirakawa M."/>
            <person name="Solano R."/>
            <person name="Spunde A."/>
            <person name="Suetsugu N."/>
            <person name="Sugano S."/>
            <person name="Sugiyama A."/>
            <person name="Sun R."/>
            <person name="Suzuki Y."/>
            <person name="Takenaka M."/>
            <person name="Takezawa D."/>
            <person name="Tomogane H."/>
            <person name="Tsuzuki M."/>
            <person name="Ueda T."/>
            <person name="Umeda M."/>
            <person name="Ward J.M."/>
            <person name="Watanabe Y."/>
            <person name="Yazaki K."/>
            <person name="Yokoyama R."/>
            <person name="Yoshitake Y."/>
            <person name="Yotsui I."/>
            <person name="Zachgo S."/>
            <person name="Schmutz J."/>
        </authorList>
    </citation>
    <scope>NUCLEOTIDE SEQUENCE [LARGE SCALE GENOMIC DNA]</scope>
    <source>
        <strain evidence="2">Tak-1</strain>
    </source>
</reference>
<protein>
    <submittedName>
        <fullName evidence="1">Uncharacterized protein</fullName>
    </submittedName>
</protein>
<name>A0A2R6XMF5_MARPO</name>
<keyword evidence="2" id="KW-1185">Reference proteome</keyword>
<accession>A0A2R6XMF5</accession>
<sequence>MPSEQNGSIIFCVRISPIATLKNSPAVPTSLREDSSFAFCESSHTAKELSVALLPSSEDFIAPSGLQQILFK</sequence>
<gene>
    <name evidence="1" type="ORF">MARPO_0008s0074</name>
</gene>
<evidence type="ECO:0000313" key="2">
    <source>
        <dbReference type="Proteomes" id="UP000244005"/>
    </source>
</evidence>
<dbReference type="AlphaFoldDB" id="A0A2R6XMF5"/>
<dbReference type="EMBL" id="KZ772680">
    <property type="protein sequence ID" value="PTQ47297.1"/>
    <property type="molecule type" value="Genomic_DNA"/>
</dbReference>
<dbReference type="Proteomes" id="UP000244005">
    <property type="component" value="Unassembled WGS sequence"/>
</dbReference>
<evidence type="ECO:0000313" key="1">
    <source>
        <dbReference type="EMBL" id="PTQ47297.1"/>
    </source>
</evidence>